<accession>A0ABV7BSV6</accession>
<dbReference type="RefSeq" id="WP_216836855.1">
    <property type="nucleotide sequence ID" value="NZ_JAFNJS010000003.1"/>
</dbReference>
<reference evidence="2" key="1">
    <citation type="journal article" date="2019" name="Int. J. Syst. Evol. Microbiol.">
        <title>The Global Catalogue of Microorganisms (GCM) 10K type strain sequencing project: providing services to taxonomists for standard genome sequencing and annotation.</title>
        <authorList>
            <consortium name="The Broad Institute Genomics Platform"/>
            <consortium name="The Broad Institute Genome Sequencing Center for Infectious Disease"/>
            <person name="Wu L."/>
            <person name="Ma J."/>
        </authorList>
    </citation>
    <scope>NUCLEOTIDE SEQUENCE [LARGE SCALE GENOMIC DNA]</scope>
    <source>
        <strain evidence="2">CGMCC 1.16855</strain>
    </source>
</reference>
<name>A0ABV7BSV6_9PROT</name>
<proteinExistence type="predicted"/>
<dbReference type="Proteomes" id="UP001595420">
    <property type="component" value="Unassembled WGS sequence"/>
</dbReference>
<evidence type="ECO:0000313" key="1">
    <source>
        <dbReference type="EMBL" id="MFC3000787.1"/>
    </source>
</evidence>
<keyword evidence="2" id="KW-1185">Reference proteome</keyword>
<dbReference type="EMBL" id="JBHRSB010000003">
    <property type="protein sequence ID" value="MFC3000787.1"/>
    <property type="molecule type" value="Genomic_DNA"/>
</dbReference>
<organism evidence="1 2">
    <name type="scientific">Falsiroseomonas tokyonensis</name>
    <dbReference type="NCBI Taxonomy" id="430521"/>
    <lineage>
        <taxon>Bacteria</taxon>
        <taxon>Pseudomonadati</taxon>
        <taxon>Pseudomonadota</taxon>
        <taxon>Alphaproteobacteria</taxon>
        <taxon>Acetobacterales</taxon>
        <taxon>Roseomonadaceae</taxon>
        <taxon>Falsiroseomonas</taxon>
    </lineage>
</organism>
<protein>
    <submittedName>
        <fullName evidence="1">Terminase small subunit</fullName>
    </submittedName>
</protein>
<comment type="caution">
    <text evidence="1">The sequence shown here is derived from an EMBL/GenBank/DDBJ whole genome shotgun (WGS) entry which is preliminary data.</text>
</comment>
<sequence length="146" mass="15462">MNKGDLARFLGMSLPTLNNRLATDPDLPVVQRGTNGHPWVFDAQAVKAHLDRKAQLRAEEEAARKAYLDSIQMDGLGPSEGQRRGSSALTALAKSPMPPLIAAAASAAVVNAVLQAAEDFAAKHGLAAAVATELKERLRTAIQGQR</sequence>
<gene>
    <name evidence="1" type="ORF">ACFOD3_12850</name>
</gene>
<evidence type="ECO:0000313" key="2">
    <source>
        <dbReference type="Proteomes" id="UP001595420"/>
    </source>
</evidence>